<feature type="domain" description="Glucosamine/galactosamine-6-phosphate isomerase" evidence="9">
    <location>
        <begin position="17"/>
        <end position="227"/>
    </location>
</feature>
<dbReference type="InterPro" id="IPR006148">
    <property type="entry name" value="Glc/Gal-6P_isomerase"/>
</dbReference>
<evidence type="ECO:0000256" key="2">
    <source>
        <dbReference type="ARBA" id="ARBA00002681"/>
    </source>
</evidence>
<evidence type="ECO:0000256" key="1">
    <source>
        <dbReference type="ARBA" id="ARBA00000832"/>
    </source>
</evidence>
<evidence type="ECO:0000256" key="3">
    <source>
        <dbReference type="ARBA" id="ARBA00004961"/>
    </source>
</evidence>
<dbReference type="GO" id="GO:0005975">
    <property type="term" value="P:carbohydrate metabolic process"/>
    <property type="evidence" value="ECO:0007669"/>
    <property type="project" value="UniProtKB-UniRule"/>
</dbReference>
<dbReference type="AlphaFoldDB" id="D0LNM1"/>
<proteinExistence type="inferred from homology"/>
<dbReference type="Pfam" id="PF01182">
    <property type="entry name" value="Glucosamine_iso"/>
    <property type="match status" value="1"/>
</dbReference>
<evidence type="ECO:0000256" key="8">
    <source>
        <dbReference type="SAM" id="MobiDB-lite"/>
    </source>
</evidence>
<dbReference type="KEGG" id="hoh:Hoch_4432"/>
<dbReference type="UniPathway" id="UPA00115">
    <property type="reaction ID" value="UER00409"/>
</dbReference>
<keyword evidence="11" id="KW-1185">Reference proteome</keyword>
<comment type="pathway">
    <text evidence="3 7">Carbohydrate degradation; pentose phosphate pathway; D-ribulose 5-phosphate from D-glucose 6-phosphate (oxidative stage): step 2/3.</text>
</comment>
<dbReference type="Proteomes" id="UP000001880">
    <property type="component" value="Chromosome"/>
</dbReference>
<dbReference type="RefSeq" id="WP_012829524.1">
    <property type="nucleotide sequence ID" value="NC_013440.1"/>
</dbReference>
<dbReference type="CDD" id="cd01400">
    <property type="entry name" value="6PGL"/>
    <property type="match status" value="1"/>
</dbReference>
<organism evidence="10 11">
    <name type="scientific">Haliangium ochraceum (strain DSM 14365 / JCM 11303 / SMP-2)</name>
    <dbReference type="NCBI Taxonomy" id="502025"/>
    <lineage>
        <taxon>Bacteria</taxon>
        <taxon>Pseudomonadati</taxon>
        <taxon>Myxococcota</taxon>
        <taxon>Polyangia</taxon>
        <taxon>Haliangiales</taxon>
        <taxon>Kofleriaceae</taxon>
        <taxon>Haliangium</taxon>
    </lineage>
</organism>
<evidence type="ECO:0000256" key="5">
    <source>
        <dbReference type="ARBA" id="ARBA00013198"/>
    </source>
</evidence>
<keyword evidence="7" id="KW-0378">Hydrolase</keyword>
<sequence>MTQTTVPSRPSERRFESAEARAQAMADDVAEVLRAAIAERGAATLVVSGGSTPAPMFRALSRSELDWSKVVVTLADERWVPADDEDSNERMVRELLLQNAAASARFVGLKTEASTPEAGMAETERELHAIKRPFDVTILGMGGDGHTASLFPKTSELSAALDPTDAALCAPVRPEGKQPRMTMTLPTILDSRRVMLELAGDEKWRVYEQALAGSDVTEMPIRAVFAQSPVTIEVYWSP</sequence>
<evidence type="ECO:0000256" key="7">
    <source>
        <dbReference type="RuleBase" id="RU365095"/>
    </source>
</evidence>
<dbReference type="EC" id="3.1.1.31" evidence="5 7"/>
<feature type="compositionally biased region" description="Basic and acidic residues" evidence="8">
    <location>
        <begin position="10"/>
        <end position="19"/>
    </location>
</feature>
<dbReference type="NCBIfam" id="TIGR01198">
    <property type="entry name" value="pgl"/>
    <property type="match status" value="1"/>
</dbReference>
<evidence type="ECO:0000256" key="6">
    <source>
        <dbReference type="ARBA" id="ARBA00020337"/>
    </source>
</evidence>
<reference evidence="10 11" key="1">
    <citation type="journal article" date="2010" name="Stand. Genomic Sci.">
        <title>Complete genome sequence of Haliangium ochraceum type strain (SMP-2).</title>
        <authorList>
            <consortium name="US DOE Joint Genome Institute (JGI-PGF)"/>
            <person name="Ivanova N."/>
            <person name="Daum C."/>
            <person name="Lang E."/>
            <person name="Abt B."/>
            <person name="Kopitz M."/>
            <person name="Saunders E."/>
            <person name="Lapidus A."/>
            <person name="Lucas S."/>
            <person name="Glavina Del Rio T."/>
            <person name="Nolan M."/>
            <person name="Tice H."/>
            <person name="Copeland A."/>
            <person name="Cheng J.F."/>
            <person name="Chen F."/>
            <person name="Bruce D."/>
            <person name="Goodwin L."/>
            <person name="Pitluck S."/>
            <person name="Mavromatis K."/>
            <person name="Pati A."/>
            <person name="Mikhailova N."/>
            <person name="Chen A."/>
            <person name="Palaniappan K."/>
            <person name="Land M."/>
            <person name="Hauser L."/>
            <person name="Chang Y.J."/>
            <person name="Jeffries C.D."/>
            <person name="Detter J.C."/>
            <person name="Brettin T."/>
            <person name="Rohde M."/>
            <person name="Goker M."/>
            <person name="Bristow J."/>
            <person name="Markowitz V."/>
            <person name="Eisen J.A."/>
            <person name="Hugenholtz P."/>
            <person name="Kyrpides N.C."/>
            <person name="Klenk H.P."/>
        </authorList>
    </citation>
    <scope>NUCLEOTIDE SEQUENCE [LARGE SCALE GENOMIC DNA]</scope>
    <source>
        <strain evidence="11">DSM 14365 / CIP 107738 / JCM 11303 / AJ 13395 / SMP-2</strain>
    </source>
</reference>
<gene>
    <name evidence="7" type="primary">pgl</name>
    <name evidence="10" type="ordered locus">Hoch_4432</name>
</gene>
<evidence type="ECO:0000313" key="10">
    <source>
        <dbReference type="EMBL" id="ACY16926.1"/>
    </source>
</evidence>
<dbReference type="eggNOG" id="COG0363">
    <property type="taxonomic scope" value="Bacteria"/>
</dbReference>
<dbReference type="OrthoDB" id="9810967at2"/>
<dbReference type="SUPFAM" id="SSF100950">
    <property type="entry name" value="NagB/RpiA/CoA transferase-like"/>
    <property type="match status" value="1"/>
</dbReference>
<comment type="catalytic activity">
    <reaction evidence="1 7">
        <text>6-phospho-D-glucono-1,5-lactone + H2O = 6-phospho-D-gluconate + H(+)</text>
        <dbReference type="Rhea" id="RHEA:12556"/>
        <dbReference type="ChEBI" id="CHEBI:15377"/>
        <dbReference type="ChEBI" id="CHEBI:15378"/>
        <dbReference type="ChEBI" id="CHEBI:57955"/>
        <dbReference type="ChEBI" id="CHEBI:58759"/>
        <dbReference type="EC" id="3.1.1.31"/>
    </reaction>
</comment>
<comment type="similarity">
    <text evidence="4 7">Belongs to the glucosamine/galactosamine-6-phosphate isomerase family. 6-phosphogluconolactonase subfamily.</text>
</comment>
<dbReference type="InterPro" id="IPR037171">
    <property type="entry name" value="NagB/RpiA_transferase-like"/>
</dbReference>
<dbReference type="InterPro" id="IPR039104">
    <property type="entry name" value="6PGL"/>
</dbReference>
<dbReference type="PANTHER" id="PTHR11054:SF0">
    <property type="entry name" value="6-PHOSPHOGLUCONOLACTONASE"/>
    <property type="match status" value="1"/>
</dbReference>
<dbReference type="GO" id="GO:0017057">
    <property type="term" value="F:6-phosphogluconolactonase activity"/>
    <property type="evidence" value="ECO:0007669"/>
    <property type="project" value="UniProtKB-UniRule"/>
</dbReference>
<dbReference type="EMBL" id="CP001804">
    <property type="protein sequence ID" value="ACY16926.1"/>
    <property type="molecule type" value="Genomic_DNA"/>
</dbReference>
<feature type="region of interest" description="Disordered" evidence="8">
    <location>
        <begin position="1"/>
        <end position="20"/>
    </location>
</feature>
<evidence type="ECO:0000313" key="11">
    <source>
        <dbReference type="Proteomes" id="UP000001880"/>
    </source>
</evidence>
<dbReference type="HOGENOM" id="CLU_053947_2_1_7"/>
<dbReference type="Gene3D" id="3.40.50.1360">
    <property type="match status" value="1"/>
</dbReference>
<accession>D0LNM1</accession>
<evidence type="ECO:0000259" key="9">
    <source>
        <dbReference type="Pfam" id="PF01182"/>
    </source>
</evidence>
<protein>
    <recommendedName>
        <fullName evidence="6 7">6-phosphogluconolactonase</fullName>
        <shortName evidence="7">6PGL</shortName>
        <ecNumber evidence="5 7">3.1.1.31</ecNumber>
    </recommendedName>
</protein>
<evidence type="ECO:0000256" key="4">
    <source>
        <dbReference type="ARBA" id="ARBA00010662"/>
    </source>
</evidence>
<name>D0LNM1_HALO1</name>
<dbReference type="PANTHER" id="PTHR11054">
    <property type="entry name" value="6-PHOSPHOGLUCONOLACTONASE"/>
    <property type="match status" value="1"/>
</dbReference>
<dbReference type="GO" id="GO:0006098">
    <property type="term" value="P:pentose-phosphate shunt"/>
    <property type="evidence" value="ECO:0007669"/>
    <property type="project" value="UniProtKB-UniPathway"/>
</dbReference>
<comment type="function">
    <text evidence="2 7">Hydrolysis of 6-phosphogluconolactone to 6-phosphogluconate.</text>
</comment>
<dbReference type="InterPro" id="IPR005900">
    <property type="entry name" value="6-phosphogluconolactonase_DevB"/>
</dbReference>
<dbReference type="STRING" id="502025.Hoch_4432"/>